<comment type="similarity">
    <text evidence="1 8">Belongs to the cytochrome P450 family.</text>
</comment>
<dbReference type="InterPro" id="IPR036396">
    <property type="entry name" value="Cyt_P450_sf"/>
</dbReference>
<keyword evidence="2 7" id="KW-0349">Heme</keyword>
<evidence type="ECO:0000256" key="5">
    <source>
        <dbReference type="ARBA" id="ARBA00023004"/>
    </source>
</evidence>
<dbReference type="EMBL" id="JAQMWT010000406">
    <property type="protein sequence ID" value="KAJ8601736.1"/>
    <property type="molecule type" value="Genomic_DNA"/>
</dbReference>
<name>A0AAD7UBD3_9STRA</name>
<accession>A0AAD7UBD3</accession>
<feature type="coiled-coil region" evidence="9">
    <location>
        <begin position="383"/>
        <end position="410"/>
    </location>
</feature>
<evidence type="ECO:0000256" key="9">
    <source>
        <dbReference type="SAM" id="Coils"/>
    </source>
</evidence>
<dbReference type="PROSITE" id="PS00086">
    <property type="entry name" value="CYTOCHROME_P450"/>
    <property type="match status" value="1"/>
</dbReference>
<dbReference type="SUPFAM" id="SSF48264">
    <property type="entry name" value="Cytochrome P450"/>
    <property type="match status" value="1"/>
</dbReference>
<dbReference type="Proteomes" id="UP001230188">
    <property type="component" value="Unassembled WGS sequence"/>
</dbReference>
<evidence type="ECO:0000256" key="4">
    <source>
        <dbReference type="ARBA" id="ARBA00023002"/>
    </source>
</evidence>
<evidence type="ECO:0000256" key="1">
    <source>
        <dbReference type="ARBA" id="ARBA00010617"/>
    </source>
</evidence>
<gene>
    <name evidence="11" type="ORF">CTAYLR_006746</name>
</gene>
<dbReference type="PRINTS" id="PR00385">
    <property type="entry name" value="P450"/>
</dbReference>
<proteinExistence type="inferred from homology"/>
<dbReference type="GO" id="GO:0016705">
    <property type="term" value="F:oxidoreductase activity, acting on paired donors, with incorporation or reduction of molecular oxygen"/>
    <property type="evidence" value="ECO:0007669"/>
    <property type="project" value="InterPro"/>
</dbReference>
<keyword evidence="3 7" id="KW-0479">Metal-binding</keyword>
<dbReference type="PANTHER" id="PTHR24291">
    <property type="entry name" value="CYTOCHROME P450 FAMILY 4"/>
    <property type="match status" value="1"/>
</dbReference>
<dbReference type="AlphaFoldDB" id="A0AAD7UBD3"/>
<keyword evidence="4 8" id="KW-0560">Oxidoreductase</keyword>
<keyword evidence="12" id="KW-1185">Reference proteome</keyword>
<keyword evidence="10" id="KW-0732">Signal</keyword>
<keyword evidence="6 8" id="KW-0503">Monooxygenase</keyword>
<organism evidence="11 12">
    <name type="scientific">Chrysophaeum taylorii</name>
    <dbReference type="NCBI Taxonomy" id="2483200"/>
    <lineage>
        <taxon>Eukaryota</taxon>
        <taxon>Sar</taxon>
        <taxon>Stramenopiles</taxon>
        <taxon>Ochrophyta</taxon>
        <taxon>Pelagophyceae</taxon>
        <taxon>Pelagomonadales</taxon>
        <taxon>Pelagomonadaceae</taxon>
        <taxon>Chrysophaeum</taxon>
    </lineage>
</organism>
<evidence type="ECO:0000256" key="10">
    <source>
        <dbReference type="SAM" id="SignalP"/>
    </source>
</evidence>
<evidence type="ECO:0000256" key="3">
    <source>
        <dbReference type="ARBA" id="ARBA00022723"/>
    </source>
</evidence>
<keyword evidence="5 7" id="KW-0408">Iron</keyword>
<feature type="signal peptide" evidence="10">
    <location>
        <begin position="1"/>
        <end position="17"/>
    </location>
</feature>
<evidence type="ECO:0000256" key="8">
    <source>
        <dbReference type="RuleBase" id="RU000461"/>
    </source>
</evidence>
<dbReference type="Gene3D" id="1.10.630.10">
    <property type="entry name" value="Cytochrome P450"/>
    <property type="match status" value="1"/>
</dbReference>
<reference evidence="11" key="1">
    <citation type="submission" date="2023-01" db="EMBL/GenBank/DDBJ databases">
        <title>Metagenome sequencing of chrysophaentin producing Chrysophaeum taylorii.</title>
        <authorList>
            <person name="Davison J."/>
            <person name="Bewley C."/>
        </authorList>
    </citation>
    <scope>NUCLEOTIDE SEQUENCE</scope>
    <source>
        <strain evidence="11">NIES-1699</strain>
    </source>
</reference>
<evidence type="ECO:0000256" key="6">
    <source>
        <dbReference type="ARBA" id="ARBA00023033"/>
    </source>
</evidence>
<evidence type="ECO:0000256" key="2">
    <source>
        <dbReference type="ARBA" id="ARBA00022617"/>
    </source>
</evidence>
<dbReference type="GO" id="GO:0005506">
    <property type="term" value="F:iron ion binding"/>
    <property type="evidence" value="ECO:0007669"/>
    <property type="project" value="InterPro"/>
</dbReference>
<dbReference type="InterPro" id="IPR001128">
    <property type="entry name" value="Cyt_P450"/>
</dbReference>
<sequence length="688" mass="77511">MLMKIVVFALVVVVASGFKAMVVPPRASQRLKTVRRRVVDDKVTGKRLEFEEKTINGWEDSWDNATRSGFDWEMEKLRRRLEELVPSTMFGPRYWRFLMEENPESEYRQYAGSTYPGSKPGQLDAFRILFNNLLQFVLGNESEDGAVVAAWDWRSALDEHGLGKFAYSILTGDLQTIVGGPLFLLLTKYHRELGPVFKLAFGPRSFIVVADPAVAKHLLRDGSKNYDKGILSEILQPILGNGLIPADPDVWKRRRRVIAPGFHRAWLDQTLSLFDDCAADLIGDLAGRASLDPGDLLPKTPAAWKAWKHQNPPPGVVDMEERFCSVSLDIIGKAVFDYDFGSSNSESPLVRAVYRCLYEAERRTTAFVPFWLLPGAQFLIPSQRDFNRDLRLLNAKLDELVRRALEADDDDDDDDERISLLDFLVTMRGEDVSTTQLRDDLMTMLVAGHETTAALLTWVLYELFHPSGRSSHHLKRLREELDAVVGARAMTYADILDCKFARLCLAEGLRLYPQPPLLIRRALDDDQLPTTTDRPVRLARGADVFLSTWSLHKSPDLWDNPETFDPSRFEKKKQGRDGWAGYDPDSIPATSLYPNEQTADFAFLPFGAGSRRCLGDQFAILESTVMLARLITTFDFEFAVDPKATLEPKTGLGGLPVADVGMRTGATIHTENGLWMTVHHRTPPLPLP</sequence>
<keyword evidence="9" id="KW-0175">Coiled coil</keyword>
<dbReference type="PANTHER" id="PTHR24291:SF50">
    <property type="entry name" value="BIFUNCTIONAL ALBAFLAVENONE MONOOXYGENASE_TERPENE SYNTHASE"/>
    <property type="match status" value="1"/>
</dbReference>
<dbReference type="InterPro" id="IPR017972">
    <property type="entry name" value="Cyt_P450_CS"/>
</dbReference>
<feature type="binding site" description="axial binding residue" evidence="7">
    <location>
        <position position="613"/>
    </location>
    <ligand>
        <name>heme</name>
        <dbReference type="ChEBI" id="CHEBI:30413"/>
    </ligand>
    <ligandPart>
        <name>Fe</name>
        <dbReference type="ChEBI" id="CHEBI:18248"/>
    </ligandPart>
</feature>
<protein>
    <recommendedName>
        <fullName evidence="13">Cytochrome P450</fullName>
    </recommendedName>
</protein>
<evidence type="ECO:0000313" key="12">
    <source>
        <dbReference type="Proteomes" id="UP001230188"/>
    </source>
</evidence>
<dbReference type="InterPro" id="IPR002401">
    <property type="entry name" value="Cyt_P450_E_grp-I"/>
</dbReference>
<dbReference type="InterPro" id="IPR050196">
    <property type="entry name" value="Cytochrome_P450_Monoox"/>
</dbReference>
<evidence type="ECO:0008006" key="13">
    <source>
        <dbReference type="Google" id="ProtNLM"/>
    </source>
</evidence>
<dbReference type="PRINTS" id="PR00463">
    <property type="entry name" value="EP450I"/>
</dbReference>
<evidence type="ECO:0000256" key="7">
    <source>
        <dbReference type="PIRSR" id="PIRSR602401-1"/>
    </source>
</evidence>
<dbReference type="Pfam" id="PF00067">
    <property type="entry name" value="p450"/>
    <property type="match status" value="1"/>
</dbReference>
<comment type="caution">
    <text evidence="11">The sequence shown here is derived from an EMBL/GenBank/DDBJ whole genome shotgun (WGS) entry which is preliminary data.</text>
</comment>
<dbReference type="GO" id="GO:0004497">
    <property type="term" value="F:monooxygenase activity"/>
    <property type="evidence" value="ECO:0007669"/>
    <property type="project" value="UniProtKB-KW"/>
</dbReference>
<evidence type="ECO:0000313" key="11">
    <source>
        <dbReference type="EMBL" id="KAJ8601736.1"/>
    </source>
</evidence>
<comment type="cofactor">
    <cofactor evidence="7">
        <name>heme</name>
        <dbReference type="ChEBI" id="CHEBI:30413"/>
    </cofactor>
</comment>
<dbReference type="GO" id="GO:0020037">
    <property type="term" value="F:heme binding"/>
    <property type="evidence" value="ECO:0007669"/>
    <property type="project" value="InterPro"/>
</dbReference>
<feature type="chain" id="PRO_5042092585" description="Cytochrome P450" evidence="10">
    <location>
        <begin position="18"/>
        <end position="688"/>
    </location>
</feature>